<dbReference type="EMBL" id="JWHL01000003">
    <property type="protein sequence ID" value="MBR1368475.1"/>
    <property type="molecule type" value="Genomic_DNA"/>
</dbReference>
<reference evidence="1" key="1">
    <citation type="submission" date="2014-12" db="EMBL/GenBank/DDBJ databases">
        <authorList>
            <person name="Huang H.-H."/>
            <person name="Chen S.-C."/>
            <person name="Lai M.-C."/>
        </authorList>
    </citation>
    <scope>NUCLEOTIDE SEQUENCE</scope>
    <source>
        <strain evidence="1">K1F9705b</strain>
    </source>
</reference>
<evidence type="ECO:0000313" key="1">
    <source>
        <dbReference type="EMBL" id="MBR1368475.1"/>
    </source>
</evidence>
<organism evidence="1 2">
    <name type="scientific">Methanocalculus chunghsingensis</name>
    <dbReference type="NCBI Taxonomy" id="156457"/>
    <lineage>
        <taxon>Archaea</taxon>
        <taxon>Methanobacteriati</taxon>
        <taxon>Methanobacteriota</taxon>
        <taxon>Stenosarchaea group</taxon>
        <taxon>Methanomicrobia</taxon>
        <taxon>Methanomicrobiales</taxon>
        <taxon>Methanocalculaceae</taxon>
        <taxon>Methanocalculus</taxon>
    </lineage>
</organism>
<dbReference type="OrthoDB" id="111696at2157"/>
<accession>A0A8J7W898</accession>
<sequence length="1155" mass="128634">MNEYDTILNKQVFYSDPTSYTIPNDGVTKVGPITDENQLAVARYELANFVCEGSYHQGLKAILESFLDNLDNPVQPAVWVSGFFGSGKSHLVRVLEFLWSDLPFPDGATARDIASLPQDIKDALKQLTTEGRRNGGIWSAAGTLSSGVGDNPRNAILQVVLRAAGLPDNIDLARIHLWLAEYGILESMQQCLSEQGKQKDMSRPFVSTAFAEALIALHPDFTTRSPEEAREDLRRQFKTDFHVTNAVMAEMLNEIFAMKSTQKGKMPLVLIVLDEVQQYLTIGEGADQLLAFQGVIEDISSRFRSRLLIVATGQEALLANKLLQRLQGRFSQRVTLDSKDVDVVLRQTVLRKKESMKAPLEEILDSVNGEISRHLDGSKLAHRFDDERVLPLDYPLLPSRKRFWERVLHSVDTGGMSTQLRNQLRITFDGAKRYADKPLGTVIPADFIYSQQKTHLIRNNILSQQISENIAKEDDGTPEGELKSRICALLFLIQQIDESFGLRATPDTLADLLITDLASGSENLRREIPGLLEDLHEGGVIAKVGDEYRIQTEEGSVWEGEYQKRKTDYKADDTQVIFKRNELLQAHLRDHLGRITITQGETRTPRDIDLAYFSSLRPEIGSKIPIWIRHGWEVSESAVKADAAAEGNDSPLVMAFIPKRDHDAFRDEIAGLLAAENVIADRPAPTTPEGDQARSNIQAKKTGHIQRIERIIGTLLSNASVYLGGGMKIEGDSLAGAIQTAAARAVIRMYPRFPEADTKGWDQVITRVKSSDQTPLKKIGYERGPEEQPVCKEILKRLANPKNGNELRKSLDQPPFGWPRDAVDGAVMVLVASNHLKASINGKPLSAVDLDRQQIGKATFAAENIVLTQTERLAARSLYREFGLSTEAGRETEEAIRFLTALETLLYKTGGEPPLPQVIKPGYLPELHGYSGNQLVRELVIRQDEIKADIGRWQTVVTRISVKRPGWEALWHLIDHAGGLPELDEIRSEAAVITEYRSLLADPDPVEPLLSDLRNGLREAIREGRERVEAARSGVMAALKDDPLWLKLSDGDRAGLIRTYTLEELPPLKTGTDAEIIEQLKKTPLRSFDGAVRLIEGALTSIRERAAQILEPKTVMVPLGRSLTVKTIEDLDEYFAEVRGRVLAELEKGNPVMLK</sequence>
<keyword evidence="2" id="KW-1185">Reference proteome</keyword>
<name>A0A8J7W898_9EURY</name>
<comment type="caution">
    <text evidence="1">The sequence shown here is derived from an EMBL/GenBank/DDBJ whole genome shotgun (WGS) entry which is preliminary data.</text>
</comment>
<evidence type="ECO:0000313" key="2">
    <source>
        <dbReference type="Proteomes" id="UP000730161"/>
    </source>
</evidence>
<dbReference type="InterPro" id="IPR027417">
    <property type="entry name" value="P-loop_NTPase"/>
</dbReference>
<proteinExistence type="predicted"/>
<protein>
    <recommendedName>
        <fullName evidence="3">BREX system P-loop protein BrxC</fullName>
    </recommendedName>
</protein>
<dbReference type="AlphaFoldDB" id="A0A8J7W898"/>
<dbReference type="InterPro" id="IPR047679">
    <property type="entry name" value="BREX_BrxC"/>
</dbReference>
<gene>
    <name evidence="1" type="ORF">RJ53_02730</name>
</gene>
<evidence type="ECO:0008006" key="3">
    <source>
        <dbReference type="Google" id="ProtNLM"/>
    </source>
</evidence>
<dbReference type="Proteomes" id="UP000730161">
    <property type="component" value="Unassembled WGS sequence"/>
</dbReference>
<dbReference type="RefSeq" id="WP_211530103.1">
    <property type="nucleotide sequence ID" value="NZ_JWHL01000003.1"/>
</dbReference>
<dbReference type="SUPFAM" id="SSF52540">
    <property type="entry name" value="P-loop containing nucleoside triphosphate hydrolases"/>
    <property type="match status" value="1"/>
</dbReference>
<dbReference type="NCBIfam" id="NF033441">
    <property type="entry name" value="BREX_BrxC"/>
    <property type="match status" value="1"/>
</dbReference>